<reference evidence="4 5" key="1">
    <citation type="submission" date="2018-01" db="EMBL/GenBank/DDBJ databases">
        <authorList>
            <person name="Gaut B.S."/>
            <person name="Morton B.R."/>
            <person name="Clegg M.T."/>
            <person name="Duvall M.R."/>
        </authorList>
    </citation>
    <scope>NUCLEOTIDE SEQUENCE [LARGE SCALE GENOMIC DNA]</scope>
    <source>
        <strain evidence="4">GP69</strain>
    </source>
</reference>
<protein>
    <submittedName>
        <fullName evidence="4">Glycosyltransferase EpsH</fullName>
        <ecNumber evidence="4">2.4.-.-</ecNumber>
    </submittedName>
</protein>
<dbReference type="EC" id="2.4.-.-" evidence="4"/>
<keyword evidence="5" id="KW-1185">Reference proteome</keyword>
<name>A0A2K4ZFE2_9FIRM</name>
<dbReference type="CDD" id="cd00761">
    <property type="entry name" value="Glyco_tranf_GTA_type"/>
    <property type="match status" value="1"/>
</dbReference>
<dbReference type="Proteomes" id="UP000236311">
    <property type="component" value="Unassembled WGS sequence"/>
</dbReference>
<evidence type="ECO:0000313" key="5">
    <source>
        <dbReference type="Proteomes" id="UP000236311"/>
    </source>
</evidence>
<evidence type="ECO:0000313" key="4">
    <source>
        <dbReference type="EMBL" id="SOY29171.1"/>
    </source>
</evidence>
<dbReference type="Pfam" id="PF00535">
    <property type="entry name" value="Glycos_transf_2"/>
    <property type="match status" value="1"/>
</dbReference>
<feature type="domain" description="Glycosyltransferase 2-like" evidence="3">
    <location>
        <begin position="11"/>
        <end position="126"/>
    </location>
</feature>
<dbReference type="Gene3D" id="3.90.550.10">
    <property type="entry name" value="Spore Coat Polysaccharide Biosynthesis Protein SpsA, Chain A"/>
    <property type="match status" value="1"/>
</dbReference>
<dbReference type="InterPro" id="IPR029044">
    <property type="entry name" value="Nucleotide-diphossugar_trans"/>
</dbReference>
<sequence length="358" mass="41999">MGGRESRMRLSIIVPVYNMAGEGKLNYCMDSLVAQTVTDYEIIAVNDASTDNSLEILRGYERSYPDKVKVITYAVNKRQGGAKNEGLKAASGEWIGFIDSDDWVTPDYYEKLLKRAAETGADMVGCDYCLVREHVPLEKCMVSPASVGKVVQNNFVGQTGELDEEKHKKLFLRPGSMVIKVYKACVIRENGLDFPEGIFYEDNCAGSVWSLYFRHFEKVEEPLYFYYQHEQSTVHFITEEKCRDRMKAMEILYEECLKRGFLERCHQELEYRFAELYYVVTLFSYMQGVKRPRLSFVRELREGVEEKFPEFRKNVYYRQYTGQEEERLIALQGQSDGKFYRQYRLKLWVRRLRKRLGK</sequence>
<dbReference type="RefSeq" id="WP_242982377.1">
    <property type="nucleotide sequence ID" value="NZ_JANJZD010000007.1"/>
</dbReference>
<dbReference type="EMBL" id="OFSM01000008">
    <property type="protein sequence ID" value="SOY29171.1"/>
    <property type="molecule type" value="Genomic_DNA"/>
</dbReference>
<dbReference type="PANTHER" id="PTHR22916:SF51">
    <property type="entry name" value="GLYCOSYLTRANSFERASE EPSH-RELATED"/>
    <property type="match status" value="1"/>
</dbReference>
<dbReference type="GO" id="GO:0016757">
    <property type="term" value="F:glycosyltransferase activity"/>
    <property type="evidence" value="ECO:0007669"/>
    <property type="project" value="UniProtKB-KW"/>
</dbReference>
<proteinExistence type="predicted"/>
<dbReference type="SUPFAM" id="SSF53448">
    <property type="entry name" value="Nucleotide-diphospho-sugar transferases"/>
    <property type="match status" value="1"/>
</dbReference>
<organism evidence="4 5">
    <name type="scientific">Acetatifactor muris</name>
    <dbReference type="NCBI Taxonomy" id="879566"/>
    <lineage>
        <taxon>Bacteria</taxon>
        <taxon>Bacillati</taxon>
        <taxon>Bacillota</taxon>
        <taxon>Clostridia</taxon>
        <taxon>Lachnospirales</taxon>
        <taxon>Lachnospiraceae</taxon>
        <taxon>Acetatifactor</taxon>
    </lineage>
</organism>
<evidence type="ECO:0000256" key="2">
    <source>
        <dbReference type="ARBA" id="ARBA00022679"/>
    </source>
</evidence>
<dbReference type="PANTHER" id="PTHR22916">
    <property type="entry name" value="GLYCOSYLTRANSFERASE"/>
    <property type="match status" value="1"/>
</dbReference>
<accession>A0A2K4ZFE2</accession>
<evidence type="ECO:0000259" key="3">
    <source>
        <dbReference type="Pfam" id="PF00535"/>
    </source>
</evidence>
<keyword evidence="2 4" id="KW-0808">Transferase</keyword>
<gene>
    <name evidence="4" type="primary">epsH_3</name>
    <name evidence="4" type="ORF">AMURIS_01886</name>
</gene>
<dbReference type="InterPro" id="IPR001173">
    <property type="entry name" value="Glyco_trans_2-like"/>
</dbReference>
<keyword evidence="1 4" id="KW-0328">Glycosyltransferase</keyword>
<evidence type="ECO:0000256" key="1">
    <source>
        <dbReference type="ARBA" id="ARBA00022676"/>
    </source>
</evidence>
<dbReference type="AlphaFoldDB" id="A0A2K4ZFE2"/>